<evidence type="ECO:0000256" key="1">
    <source>
        <dbReference type="ARBA" id="ARBA00004196"/>
    </source>
</evidence>
<dbReference type="PANTHER" id="PTHR30532:SF26">
    <property type="entry name" value="IRON(3+)-HYDROXAMATE-BINDING PROTEIN FHUD"/>
    <property type="match status" value="1"/>
</dbReference>
<accession>A0A4Y6V436</accession>
<evidence type="ECO:0000313" key="8">
    <source>
        <dbReference type="EMBL" id="QDH23045.1"/>
    </source>
</evidence>
<evidence type="ECO:0000256" key="6">
    <source>
        <dbReference type="SAM" id="SignalP"/>
    </source>
</evidence>
<evidence type="ECO:0000256" key="2">
    <source>
        <dbReference type="ARBA" id="ARBA00008814"/>
    </source>
</evidence>
<proteinExistence type="inferred from homology"/>
<organism evidence="8 9">
    <name type="scientific">Saccharibacillus brassicae</name>
    <dbReference type="NCBI Taxonomy" id="2583377"/>
    <lineage>
        <taxon>Bacteria</taxon>
        <taxon>Bacillati</taxon>
        <taxon>Bacillota</taxon>
        <taxon>Bacilli</taxon>
        <taxon>Bacillales</taxon>
        <taxon>Paenibacillaceae</taxon>
        <taxon>Saccharibacillus</taxon>
    </lineage>
</organism>
<reference evidence="8 9" key="1">
    <citation type="submission" date="2019-06" db="EMBL/GenBank/DDBJ databases">
        <title>Saccharibacillus brassicae sp. nov., an endophytic bacterium isolated from Chinese cabbage seeds (Brassica pekinensis).</title>
        <authorList>
            <person name="Jiang L."/>
            <person name="Lee J."/>
            <person name="Kim S.W."/>
        </authorList>
    </citation>
    <scope>NUCLEOTIDE SEQUENCE [LARGE SCALE GENOMIC DNA]</scope>
    <source>
        <strain evidence="9">KCTC 43072 / ATSA2</strain>
    </source>
</reference>
<dbReference type="PANTHER" id="PTHR30532">
    <property type="entry name" value="IRON III DICITRATE-BINDING PERIPLASMIC PROTEIN"/>
    <property type="match status" value="1"/>
</dbReference>
<dbReference type="RefSeq" id="WP_141449582.1">
    <property type="nucleotide sequence ID" value="NZ_CP041217.1"/>
</dbReference>
<dbReference type="PROSITE" id="PS50983">
    <property type="entry name" value="FE_B12_PBP"/>
    <property type="match status" value="1"/>
</dbReference>
<gene>
    <name evidence="8" type="ORF">FFV09_20630</name>
</gene>
<keyword evidence="9" id="KW-1185">Reference proteome</keyword>
<feature type="chain" id="PRO_5039266729" evidence="6">
    <location>
        <begin position="26"/>
        <end position="318"/>
    </location>
</feature>
<feature type="region of interest" description="Disordered" evidence="5">
    <location>
        <begin position="31"/>
        <end position="58"/>
    </location>
</feature>
<name>A0A4Y6V436_SACBS</name>
<keyword evidence="4 6" id="KW-0732">Signal</keyword>
<evidence type="ECO:0000256" key="5">
    <source>
        <dbReference type="SAM" id="MobiDB-lite"/>
    </source>
</evidence>
<dbReference type="Pfam" id="PF01497">
    <property type="entry name" value="Peripla_BP_2"/>
    <property type="match status" value="1"/>
</dbReference>
<dbReference type="EMBL" id="CP041217">
    <property type="protein sequence ID" value="QDH23045.1"/>
    <property type="molecule type" value="Genomic_DNA"/>
</dbReference>
<evidence type="ECO:0000313" key="9">
    <source>
        <dbReference type="Proteomes" id="UP000316968"/>
    </source>
</evidence>
<dbReference type="KEGG" id="saca:FFV09_20630"/>
<feature type="domain" description="Fe/B12 periplasmic-binding" evidence="7">
    <location>
        <begin position="67"/>
        <end position="317"/>
    </location>
</feature>
<dbReference type="GO" id="GO:0030288">
    <property type="term" value="C:outer membrane-bounded periplasmic space"/>
    <property type="evidence" value="ECO:0007669"/>
    <property type="project" value="TreeGrafter"/>
</dbReference>
<evidence type="ECO:0000256" key="4">
    <source>
        <dbReference type="ARBA" id="ARBA00022729"/>
    </source>
</evidence>
<dbReference type="AlphaFoldDB" id="A0A4Y6V436"/>
<dbReference type="Gene3D" id="3.40.50.1980">
    <property type="entry name" value="Nitrogenase molybdenum iron protein domain"/>
    <property type="match status" value="2"/>
</dbReference>
<dbReference type="PROSITE" id="PS51257">
    <property type="entry name" value="PROKAR_LIPOPROTEIN"/>
    <property type="match status" value="1"/>
</dbReference>
<dbReference type="Proteomes" id="UP000316968">
    <property type="component" value="Chromosome"/>
</dbReference>
<sequence length="318" mass="34278">MNKQKSFLAAFLLLFVLVLSACGNAAPAKEAAPTAPATDKAAEAPASGTVTYQSETGPVDIPANPQRIVALTYAPNILSMDVTPVGVDQWTGANPLFTDKLKDVAVVSEEDPESVAAQAPDLIIAGANMKNLDQLSKIAPTVVFTWGKLDYLEQQVEIGKLLGKQDEAQAWVDDFTQRTADIGGKIKAKYGDDVTVTAIEVDDKNAYVMGDSWARGTEILYQAMGLKMPDKVKEAVAAEGYYSLSLEVLPEYMGDFVAVSRRLDASSEIMDSAVWKQIPAVQEGHVIEFESRASSYSDPTTLENLLSIFEKGFLGESK</sequence>
<comment type="subcellular location">
    <subcellularLocation>
        <location evidence="1">Cell envelope</location>
    </subcellularLocation>
</comment>
<comment type="similarity">
    <text evidence="2">Belongs to the bacterial solute-binding protein 8 family.</text>
</comment>
<dbReference type="SUPFAM" id="SSF53807">
    <property type="entry name" value="Helical backbone' metal receptor"/>
    <property type="match status" value="1"/>
</dbReference>
<dbReference type="InterPro" id="IPR002491">
    <property type="entry name" value="ABC_transptr_periplasmic_BD"/>
</dbReference>
<feature type="signal peptide" evidence="6">
    <location>
        <begin position="1"/>
        <end position="25"/>
    </location>
</feature>
<evidence type="ECO:0000259" key="7">
    <source>
        <dbReference type="PROSITE" id="PS50983"/>
    </source>
</evidence>
<feature type="compositionally biased region" description="Low complexity" evidence="5">
    <location>
        <begin position="31"/>
        <end position="46"/>
    </location>
</feature>
<evidence type="ECO:0000256" key="3">
    <source>
        <dbReference type="ARBA" id="ARBA00022448"/>
    </source>
</evidence>
<dbReference type="OrthoDB" id="2241086at2"/>
<dbReference type="GO" id="GO:1901678">
    <property type="term" value="P:iron coordination entity transport"/>
    <property type="evidence" value="ECO:0007669"/>
    <property type="project" value="UniProtKB-ARBA"/>
</dbReference>
<dbReference type="InterPro" id="IPR051313">
    <property type="entry name" value="Bact_iron-sidero_bind"/>
</dbReference>
<dbReference type="CDD" id="cd01138">
    <property type="entry name" value="FeuA"/>
    <property type="match status" value="1"/>
</dbReference>
<protein>
    <submittedName>
        <fullName evidence="8">Iron-hydroxamate ABC transporter substrate-binding protein</fullName>
    </submittedName>
</protein>
<keyword evidence="3" id="KW-0813">Transport</keyword>